<dbReference type="PIRSF" id="PIRSF031780">
    <property type="entry name" value="UCP031780"/>
    <property type="match status" value="1"/>
</dbReference>
<organism evidence="1 2">
    <name type="scientific">Roseiterribacter gracilis</name>
    <dbReference type="NCBI Taxonomy" id="2812848"/>
    <lineage>
        <taxon>Bacteria</taxon>
        <taxon>Pseudomonadati</taxon>
        <taxon>Pseudomonadota</taxon>
        <taxon>Alphaproteobacteria</taxon>
        <taxon>Rhodospirillales</taxon>
        <taxon>Roseiterribacteraceae</taxon>
        <taxon>Roseiterribacter</taxon>
    </lineage>
</organism>
<sequence>MTSFDDREKAFEAKFSLDEELRFRVHARRARLFGGWIAGQLGLSGDAAESYAKDMISADFEEVGDDDLLAKARADLAAANKALDDATLRKQIGVALSEAKRQLVGE</sequence>
<dbReference type="Gene3D" id="1.10.790.20">
    <property type="entry name" value="Domain of unknown function DUF1476"/>
    <property type="match status" value="1"/>
</dbReference>
<protein>
    <recommendedName>
        <fullName evidence="3">Aldolase</fullName>
    </recommendedName>
</protein>
<evidence type="ECO:0000313" key="2">
    <source>
        <dbReference type="Proteomes" id="UP000681075"/>
    </source>
</evidence>
<comment type="caution">
    <text evidence="1">The sequence shown here is derived from an EMBL/GenBank/DDBJ whole genome shotgun (WGS) entry which is preliminary data.</text>
</comment>
<keyword evidence="2" id="KW-1185">Reference proteome</keyword>
<accession>A0A8S8XH75</accession>
<dbReference type="RefSeq" id="WP_420245576.1">
    <property type="nucleotide sequence ID" value="NZ_BOPV01000001.1"/>
</dbReference>
<proteinExistence type="predicted"/>
<reference evidence="1" key="1">
    <citation type="submission" date="2021-02" db="EMBL/GenBank/DDBJ databases">
        <title>Genome sequence of Rhodospirillales sp. strain TMPK1 isolated from soil.</title>
        <authorList>
            <person name="Nakai R."/>
            <person name="Kusada H."/>
            <person name="Tamaki H."/>
        </authorList>
    </citation>
    <scope>NUCLEOTIDE SEQUENCE</scope>
    <source>
        <strain evidence="1">TMPK1</strain>
    </source>
</reference>
<evidence type="ECO:0000313" key="1">
    <source>
        <dbReference type="EMBL" id="GIL41894.1"/>
    </source>
</evidence>
<name>A0A8S8XH75_9PROT</name>
<dbReference type="EMBL" id="BOPV01000001">
    <property type="protein sequence ID" value="GIL41894.1"/>
    <property type="molecule type" value="Genomic_DNA"/>
</dbReference>
<dbReference type="Proteomes" id="UP000681075">
    <property type="component" value="Unassembled WGS sequence"/>
</dbReference>
<gene>
    <name evidence="1" type="ORF">TMPK1_41310</name>
</gene>
<dbReference type="InterPro" id="IPR038293">
    <property type="entry name" value="ATPase_inh_sub_z_sf"/>
</dbReference>
<evidence type="ECO:0008006" key="3">
    <source>
        <dbReference type="Google" id="ProtNLM"/>
    </source>
</evidence>
<dbReference type="Pfam" id="PF07345">
    <property type="entry name" value="ATPaseInh_sub_z"/>
    <property type="match status" value="1"/>
</dbReference>
<dbReference type="AlphaFoldDB" id="A0A8S8XH75"/>
<dbReference type="InterPro" id="IPR009945">
    <property type="entry name" value="ATPase_inh_sub_z"/>
</dbReference>